<dbReference type="PANTHER" id="PTHR10993">
    <property type="entry name" value="OCTANOYLTRANSFERASE"/>
    <property type="match status" value="1"/>
</dbReference>
<dbReference type="CDD" id="cd16444">
    <property type="entry name" value="LipB"/>
    <property type="match status" value="1"/>
</dbReference>
<name>A0AAW6RIX5_9BURK</name>
<feature type="domain" description="BPL/LPL catalytic" evidence="10">
    <location>
        <begin position="27"/>
        <end position="230"/>
    </location>
</feature>
<evidence type="ECO:0000256" key="7">
    <source>
        <dbReference type="PIRSR" id="PIRSR016262-1"/>
    </source>
</evidence>
<reference evidence="11 12" key="1">
    <citation type="submission" date="2023-04" db="EMBL/GenBank/DDBJ databases">
        <title>Ottowia paracancer sp. nov., isolated from human stomach.</title>
        <authorList>
            <person name="Song Y."/>
        </authorList>
    </citation>
    <scope>NUCLEOTIDE SEQUENCE [LARGE SCALE GENOMIC DNA]</scope>
    <source>
        <strain evidence="11 12">10c7w1</strain>
    </source>
</reference>
<keyword evidence="3 5" id="KW-0012">Acyltransferase</keyword>
<proteinExistence type="inferred from homology"/>
<evidence type="ECO:0000259" key="10">
    <source>
        <dbReference type="PROSITE" id="PS51733"/>
    </source>
</evidence>
<keyword evidence="2 5" id="KW-0808">Transferase</keyword>
<comment type="pathway">
    <text evidence="1 5 6">Protein modification; protein lipoylation via endogenous pathway; protein N(6)-(lipoyl)lysine from octanoyl-[acyl-carrier-protein]: step 1/2.</text>
</comment>
<evidence type="ECO:0000313" key="11">
    <source>
        <dbReference type="EMBL" id="MDG9698566.1"/>
    </source>
</evidence>
<protein>
    <recommendedName>
        <fullName evidence="5 6">Octanoyltransferase</fullName>
        <ecNumber evidence="5 6">2.3.1.181</ecNumber>
    </recommendedName>
    <alternativeName>
        <fullName evidence="5">Lipoate-protein ligase B</fullName>
    </alternativeName>
    <alternativeName>
        <fullName evidence="5">Lipoyl/octanoyl transferase</fullName>
    </alternativeName>
    <alternativeName>
        <fullName evidence="5">Octanoyl-[acyl-carrier-protein]-protein N-octanoyltransferase</fullName>
    </alternativeName>
</protein>
<comment type="miscellaneous">
    <text evidence="5">In the reaction, the free carboxyl group of octanoic acid is attached via an amide linkage to the epsilon-amino group of a specific lysine residue of lipoyl domains of lipoate-dependent enzymes.</text>
</comment>
<gene>
    <name evidence="5 11" type="primary">lipB</name>
    <name evidence="11" type="ORF">QB898_02320</name>
</gene>
<dbReference type="InterPro" id="IPR000544">
    <property type="entry name" value="Octanoyltransferase"/>
</dbReference>
<keyword evidence="5" id="KW-0963">Cytoplasm</keyword>
<dbReference type="PIRSF" id="PIRSF016262">
    <property type="entry name" value="LPLase"/>
    <property type="match status" value="1"/>
</dbReference>
<dbReference type="PROSITE" id="PS01313">
    <property type="entry name" value="LIPB"/>
    <property type="match status" value="1"/>
</dbReference>
<dbReference type="PROSITE" id="PS51733">
    <property type="entry name" value="BPL_LPL_CATALYTIC"/>
    <property type="match status" value="1"/>
</dbReference>
<evidence type="ECO:0000313" key="12">
    <source>
        <dbReference type="Proteomes" id="UP001237156"/>
    </source>
</evidence>
<feature type="active site" description="Acyl-thioester intermediate" evidence="5 7">
    <location>
        <position position="194"/>
    </location>
</feature>
<feature type="site" description="Lowers pKa of active site Cys" evidence="5 9">
    <location>
        <position position="160"/>
    </location>
</feature>
<comment type="catalytic activity">
    <reaction evidence="5 6">
        <text>octanoyl-[ACP] + L-lysyl-[protein] = N(6)-octanoyl-L-lysyl-[protein] + holo-[ACP] + H(+)</text>
        <dbReference type="Rhea" id="RHEA:17665"/>
        <dbReference type="Rhea" id="RHEA-COMP:9636"/>
        <dbReference type="Rhea" id="RHEA-COMP:9685"/>
        <dbReference type="Rhea" id="RHEA-COMP:9752"/>
        <dbReference type="Rhea" id="RHEA-COMP:9928"/>
        <dbReference type="ChEBI" id="CHEBI:15378"/>
        <dbReference type="ChEBI" id="CHEBI:29969"/>
        <dbReference type="ChEBI" id="CHEBI:64479"/>
        <dbReference type="ChEBI" id="CHEBI:78463"/>
        <dbReference type="ChEBI" id="CHEBI:78809"/>
        <dbReference type="EC" id="2.3.1.181"/>
    </reaction>
</comment>
<comment type="caution">
    <text evidence="11">The sequence shown here is derived from an EMBL/GenBank/DDBJ whole genome shotgun (WGS) entry which is preliminary data.</text>
</comment>
<dbReference type="EC" id="2.3.1.181" evidence="5 6"/>
<comment type="function">
    <text evidence="4 5 6">Catalyzes the transfer of endogenously produced octanoic acid from octanoyl-acyl-carrier-protein onto the lipoyl domains of lipoate-dependent enzymes. Lipoyl-ACP can also act as a substrate although octanoyl-ACP is likely to be the physiological substrate.</text>
</comment>
<comment type="subcellular location">
    <subcellularLocation>
        <location evidence="5">Cytoplasm</location>
    </subcellularLocation>
</comment>
<evidence type="ECO:0000256" key="3">
    <source>
        <dbReference type="ARBA" id="ARBA00023315"/>
    </source>
</evidence>
<evidence type="ECO:0000256" key="5">
    <source>
        <dbReference type="HAMAP-Rule" id="MF_00013"/>
    </source>
</evidence>
<evidence type="ECO:0000256" key="9">
    <source>
        <dbReference type="PIRSR" id="PIRSR016262-3"/>
    </source>
</evidence>
<feature type="binding site" evidence="5 8">
    <location>
        <begin position="176"/>
        <end position="178"/>
    </location>
    <ligand>
        <name>substrate</name>
    </ligand>
</feature>
<evidence type="ECO:0000256" key="2">
    <source>
        <dbReference type="ARBA" id="ARBA00022679"/>
    </source>
</evidence>
<dbReference type="PANTHER" id="PTHR10993:SF7">
    <property type="entry name" value="LIPOYLTRANSFERASE 2, MITOCHONDRIAL-RELATED"/>
    <property type="match status" value="1"/>
</dbReference>
<evidence type="ECO:0000256" key="1">
    <source>
        <dbReference type="ARBA" id="ARBA00004821"/>
    </source>
</evidence>
<dbReference type="HAMAP" id="MF_00013">
    <property type="entry name" value="LipB"/>
    <property type="match status" value="1"/>
</dbReference>
<sequence length="230" mass="25007">MKVIHLGRADYVPTWRAMQAFAARPFGMEGEELWLCEHPPVFTLGMAGRPEHVLAAGGIDVVQTDRGGQATYHGPGQVVAYPLINLGERPYFVKEYVHRLEEAVIRTLGEWGLPGHRVAGAPGIYIRLQDPYSHAPLPQRPMRRLPGTPAPQPDFTGLAKISALGIKVSRQHAYHGVALNVDMALEPFERINPCGHAGLPAIDLSSIGVRASWDEAASALAAHLTRLLAP</sequence>
<dbReference type="EMBL" id="JARVII010000002">
    <property type="protein sequence ID" value="MDG9698566.1"/>
    <property type="molecule type" value="Genomic_DNA"/>
</dbReference>
<dbReference type="InterPro" id="IPR045864">
    <property type="entry name" value="aa-tRNA-synth_II/BPL/LPL"/>
</dbReference>
<keyword evidence="12" id="KW-1185">Reference proteome</keyword>
<dbReference type="InterPro" id="IPR020605">
    <property type="entry name" value="Octanoyltransferase_CS"/>
</dbReference>
<dbReference type="InterPro" id="IPR004143">
    <property type="entry name" value="BPL_LPL_catalytic"/>
</dbReference>
<dbReference type="GO" id="GO:0009249">
    <property type="term" value="P:protein lipoylation"/>
    <property type="evidence" value="ECO:0007669"/>
    <property type="project" value="InterPro"/>
</dbReference>
<evidence type="ECO:0000256" key="8">
    <source>
        <dbReference type="PIRSR" id="PIRSR016262-2"/>
    </source>
</evidence>
<feature type="binding site" evidence="5 8">
    <location>
        <begin position="163"/>
        <end position="165"/>
    </location>
    <ligand>
        <name>substrate</name>
    </ligand>
</feature>
<dbReference type="Pfam" id="PF21948">
    <property type="entry name" value="LplA-B_cat"/>
    <property type="match status" value="1"/>
</dbReference>
<dbReference type="Proteomes" id="UP001237156">
    <property type="component" value="Unassembled WGS sequence"/>
</dbReference>
<organism evidence="11 12">
    <name type="scientific">Ottowia cancrivicina</name>
    <dbReference type="NCBI Taxonomy" id="3040346"/>
    <lineage>
        <taxon>Bacteria</taxon>
        <taxon>Pseudomonadati</taxon>
        <taxon>Pseudomonadota</taxon>
        <taxon>Betaproteobacteria</taxon>
        <taxon>Burkholderiales</taxon>
        <taxon>Comamonadaceae</taxon>
        <taxon>Ottowia</taxon>
    </lineage>
</organism>
<dbReference type="AlphaFoldDB" id="A0AAW6RIX5"/>
<dbReference type="SUPFAM" id="SSF55681">
    <property type="entry name" value="Class II aaRS and biotin synthetases"/>
    <property type="match status" value="1"/>
</dbReference>
<dbReference type="GO" id="GO:0005737">
    <property type="term" value="C:cytoplasm"/>
    <property type="evidence" value="ECO:0007669"/>
    <property type="project" value="UniProtKB-SubCell"/>
</dbReference>
<dbReference type="RefSeq" id="WP_102283454.1">
    <property type="nucleotide sequence ID" value="NZ_JARVII010000002.1"/>
</dbReference>
<accession>A0AAW6RIX5</accession>
<dbReference type="Gene3D" id="3.30.930.10">
    <property type="entry name" value="Bira Bifunctional Protein, Domain 2"/>
    <property type="match status" value="1"/>
</dbReference>
<feature type="binding site" evidence="5 8">
    <location>
        <begin position="66"/>
        <end position="73"/>
    </location>
    <ligand>
        <name>substrate</name>
    </ligand>
</feature>
<evidence type="ECO:0000256" key="6">
    <source>
        <dbReference type="PIRNR" id="PIRNR016262"/>
    </source>
</evidence>
<evidence type="ECO:0000256" key="4">
    <source>
        <dbReference type="ARBA" id="ARBA00024732"/>
    </source>
</evidence>
<dbReference type="GO" id="GO:0033819">
    <property type="term" value="F:lipoyl(octanoyl) transferase activity"/>
    <property type="evidence" value="ECO:0007669"/>
    <property type="project" value="UniProtKB-EC"/>
</dbReference>
<comment type="similarity">
    <text evidence="5 6">Belongs to the LipB family.</text>
</comment>
<dbReference type="NCBIfam" id="TIGR00214">
    <property type="entry name" value="lipB"/>
    <property type="match status" value="1"/>
</dbReference>